<dbReference type="Proteomes" id="UP000054776">
    <property type="component" value="Unassembled WGS sequence"/>
</dbReference>
<proteinExistence type="predicted"/>
<reference evidence="1 2" key="1">
    <citation type="submission" date="2015-01" db="EMBL/GenBank/DDBJ databases">
        <title>Evolution of Trichinella species and genotypes.</title>
        <authorList>
            <person name="Korhonen P.K."/>
            <person name="Edoardo P."/>
            <person name="Giuseppe L.R."/>
            <person name="Gasser R.B."/>
        </authorList>
    </citation>
    <scope>NUCLEOTIDE SEQUENCE [LARGE SCALE GENOMIC DNA]</scope>
    <source>
        <strain evidence="1">ISS3</strain>
    </source>
</reference>
<dbReference type="AlphaFoldDB" id="E5S7F3"/>
<organism evidence="1 2">
    <name type="scientific">Trichinella spiralis</name>
    <name type="common">Trichina worm</name>
    <dbReference type="NCBI Taxonomy" id="6334"/>
    <lineage>
        <taxon>Eukaryota</taxon>
        <taxon>Metazoa</taxon>
        <taxon>Ecdysozoa</taxon>
        <taxon>Nematoda</taxon>
        <taxon>Enoplea</taxon>
        <taxon>Dorylaimia</taxon>
        <taxon>Trichinellida</taxon>
        <taxon>Trichinellidae</taxon>
        <taxon>Trichinella</taxon>
    </lineage>
</organism>
<comment type="caution">
    <text evidence="1">The sequence shown here is derived from an EMBL/GenBank/DDBJ whole genome shotgun (WGS) entry which is preliminary data.</text>
</comment>
<evidence type="ECO:0000313" key="2">
    <source>
        <dbReference type="Proteomes" id="UP000054776"/>
    </source>
</evidence>
<dbReference type="HOGENOM" id="CLU_687602_0_0_1"/>
<dbReference type="RefSeq" id="XP_003381103.1">
    <property type="nucleotide sequence ID" value="XM_003381055.1"/>
</dbReference>
<dbReference type="STRING" id="6334.E5S7F3"/>
<protein>
    <submittedName>
        <fullName evidence="1">Uncharacterized protein</fullName>
    </submittedName>
</protein>
<keyword evidence="2" id="KW-1185">Reference proteome</keyword>
<dbReference type="InParanoid" id="E5S7F3"/>
<name>E5S7F3_TRISP</name>
<evidence type="ECO:0000313" key="1">
    <source>
        <dbReference type="EMBL" id="KRY39257.1"/>
    </source>
</evidence>
<dbReference type="EMBL" id="JYDH01000020">
    <property type="protein sequence ID" value="KRY39257.1"/>
    <property type="molecule type" value="Genomic_DNA"/>
</dbReference>
<accession>E5S7F3</accession>
<dbReference type="OMA" id="CIVKSMP"/>
<dbReference type="OrthoDB" id="5915002at2759"/>
<sequence length="401" mass="45125">MGNDAFDSFLVQLNKRQIFCPKGTIEWASSSNEMGRRTRWANFLSVEFVQFWSVEKMLSMLFGGASSFLSLLALTTILHGQADSADCGAEINAYVQCLSDGITAKLNNKQSSSNGKFFENGIVACFTKNGCQRPRNIAEADANNQKNKESNGDDDFDDLEDVTLTQFILNPKIFPTAAKREVSEQSDDCLSNRIKEQEKIVNACIVKSMPGVKLPFNENLLTPDQFVDAVTADAEETFYEMEELANHYIKFVRDGKTCPIGKAISVQKCLMDHFSKRPINPFQYAVDTEVAYNTWCNMDKGCQNSMSPTCNKKLKEWARTTCTCSEQAKPQIADMLYKQFKICYGAEPDKDQLKKLLARKWLLLELIGTREISARSVVILSDTFLNNSKRNFLHEPSPISS</sequence>
<gene>
    <name evidence="1" type="ORF">T01_7588</name>
</gene>
<dbReference type="KEGG" id="tsp:Tsp_07646"/>